<dbReference type="KEGG" id="vg:56239460"/>
<organism evidence="2 3">
    <name type="scientific">Bacillus phage Nf</name>
    <name type="common">Bacteriophage Nf</name>
    <dbReference type="NCBI Taxonomy" id="2992639"/>
    <lineage>
        <taxon>Viruses</taxon>
        <taxon>Duplodnaviria</taxon>
        <taxon>Heunggongvirae</taxon>
        <taxon>Uroviricota</taxon>
        <taxon>Caudoviricetes</taxon>
        <taxon>Salasmaviridae</taxon>
        <taxon>Picovirinae</taxon>
        <taxon>Beecentumtrevirus</taxon>
        <taxon>Beecentumtrevirus Nf</taxon>
    </lineage>
</organism>
<keyword evidence="3" id="KW-1185">Reference proteome</keyword>
<dbReference type="RefSeq" id="YP_009910717.1">
    <property type="nucleotide sequence ID" value="NC_049976.1"/>
</dbReference>
<proteinExistence type="predicted"/>
<dbReference type="EMBL" id="EU622808">
    <property type="protein sequence ID" value="ACH57068.1"/>
    <property type="molecule type" value="Genomic_DNA"/>
</dbReference>
<keyword evidence="1" id="KW-0472">Membrane</keyword>
<protein>
    <submittedName>
        <fullName evidence="2">Uncharacterized protein</fullName>
    </submittedName>
</protein>
<dbReference type="Proteomes" id="UP000000744">
    <property type="component" value="Segment"/>
</dbReference>
<sequence length="36" mass="4127">MELTIAIIQIIMSIVSLWVAGVLIQEWLETNKRGEK</sequence>
<name>B7SSM1_BPNF</name>
<feature type="transmembrane region" description="Helical" evidence="1">
    <location>
        <begin position="6"/>
        <end position="28"/>
    </location>
</feature>
<evidence type="ECO:0000313" key="2">
    <source>
        <dbReference type="EMBL" id="ACH57068.1"/>
    </source>
</evidence>
<evidence type="ECO:0000313" key="3">
    <source>
        <dbReference type="Proteomes" id="UP000000744"/>
    </source>
</evidence>
<dbReference type="GeneID" id="56239460"/>
<reference evidence="2 3" key="1">
    <citation type="journal article" date="2009" name="Environ. Microbiol.">
        <title>Different responses to Spo0A-mediated suppression of the related Bacillus subtilis phages Nf and phi29.</title>
        <authorList>
            <person name="Castilla-Llorente V."/>
            <person name="Salas M."/>
            <person name="Meijer W.J."/>
        </authorList>
    </citation>
    <scope>NUCLEOTIDE SEQUENCE</scope>
</reference>
<organismHost>
    <name type="scientific">Bacillus subtilis</name>
    <dbReference type="NCBI Taxonomy" id="1423"/>
</organismHost>
<keyword evidence="1" id="KW-1133">Transmembrane helix</keyword>
<keyword evidence="1" id="KW-0812">Transmembrane</keyword>
<accession>B7SSM1</accession>
<evidence type="ECO:0000256" key="1">
    <source>
        <dbReference type="SAM" id="Phobius"/>
    </source>
</evidence>